<dbReference type="AlphaFoldDB" id="A0A915I878"/>
<proteinExistence type="inferred from homology"/>
<dbReference type="PANTHER" id="PTHR11743:SF70">
    <property type="entry name" value="GH26960P-RELATED"/>
    <property type="match status" value="1"/>
</dbReference>
<dbReference type="CDD" id="cd07306">
    <property type="entry name" value="Porin3_VDAC"/>
    <property type="match status" value="1"/>
</dbReference>
<dbReference type="GO" id="GO:0008308">
    <property type="term" value="F:voltage-gated monoatomic anion channel activity"/>
    <property type="evidence" value="ECO:0007669"/>
    <property type="project" value="InterPro"/>
</dbReference>
<comment type="subcellular location">
    <subcellularLocation>
        <location evidence="1">Mitochondrion outer membrane</location>
    </subcellularLocation>
</comment>
<keyword evidence="5" id="KW-0813">Transport</keyword>
<evidence type="ECO:0000256" key="1">
    <source>
        <dbReference type="ARBA" id="ARBA00004294"/>
    </source>
</evidence>
<keyword evidence="3" id="KW-1134">Transmembrane beta strand</keyword>
<comment type="similarity">
    <text evidence="2">Belongs to the eukaryotic mitochondrial porin family.</text>
</comment>
<keyword evidence="6" id="KW-1185">Reference proteome</keyword>
<keyword evidence="4" id="KW-1000">Mitochondrion outer membrane</keyword>
<keyword evidence="4" id="KW-0496">Mitochondrion</keyword>
<evidence type="ECO:0000256" key="2">
    <source>
        <dbReference type="ARBA" id="ARBA00007780"/>
    </source>
</evidence>
<dbReference type="Proteomes" id="UP000887565">
    <property type="component" value="Unplaced"/>
</dbReference>
<name>A0A915I878_ROMCU</name>
<dbReference type="PRINTS" id="PR00185">
    <property type="entry name" value="EUKARYTPORIN"/>
</dbReference>
<reference evidence="7" key="1">
    <citation type="submission" date="2022-11" db="UniProtKB">
        <authorList>
            <consortium name="WormBaseParasite"/>
        </authorList>
    </citation>
    <scope>IDENTIFICATION</scope>
</reference>
<dbReference type="InterPro" id="IPR027246">
    <property type="entry name" value="Porin_Euk/Tom40"/>
</dbReference>
<evidence type="ECO:0000256" key="4">
    <source>
        <dbReference type="ARBA" id="ARBA00022787"/>
    </source>
</evidence>
<dbReference type="Gene3D" id="2.40.160.10">
    <property type="entry name" value="Porin"/>
    <property type="match status" value="1"/>
</dbReference>
<keyword evidence="5" id="KW-0626">Porin</keyword>
<evidence type="ECO:0000256" key="3">
    <source>
        <dbReference type="ARBA" id="ARBA00022452"/>
    </source>
</evidence>
<evidence type="ECO:0000313" key="7">
    <source>
        <dbReference type="WBParaSite" id="nRc.2.0.1.t09957-RA"/>
    </source>
</evidence>
<dbReference type="GO" id="GO:0015288">
    <property type="term" value="F:porin activity"/>
    <property type="evidence" value="ECO:0007669"/>
    <property type="project" value="UniProtKB-KW"/>
</dbReference>
<dbReference type="GO" id="GO:0046930">
    <property type="term" value="C:pore complex"/>
    <property type="evidence" value="ECO:0007669"/>
    <property type="project" value="UniProtKB-KW"/>
</dbReference>
<organism evidence="6 7">
    <name type="scientific">Romanomermis culicivorax</name>
    <name type="common">Nematode worm</name>
    <dbReference type="NCBI Taxonomy" id="13658"/>
    <lineage>
        <taxon>Eukaryota</taxon>
        <taxon>Metazoa</taxon>
        <taxon>Ecdysozoa</taxon>
        <taxon>Nematoda</taxon>
        <taxon>Enoplea</taxon>
        <taxon>Dorylaimia</taxon>
        <taxon>Mermithida</taxon>
        <taxon>Mermithoidea</taxon>
        <taxon>Mermithidae</taxon>
        <taxon>Romanomermis</taxon>
    </lineage>
</organism>
<dbReference type="Pfam" id="PF01459">
    <property type="entry name" value="Porin_3"/>
    <property type="match status" value="2"/>
</dbReference>
<evidence type="ECO:0000313" key="6">
    <source>
        <dbReference type="Proteomes" id="UP000887565"/>
    </source>
</evidence>
<keyword evidence="5" id="KW-0406">Ion transport</keyword>
<keyword evidence="3" id="KW-0812">Transmembrane</keyword>
<accession>A0A915I878</accession>
<dbReference type="PANTHER" id="PTHR11743">
    <property type="entry name" value="VOLTAGE-DEPENDENT ANION-SELECTIVE CHANNEL"/>
    <property type="match status" value="1"/>
</dbReference>
<evidence type="ECO:0000256" key="5">
    <source>
        <dbReference type="ARBA" id="ARBA00023114"/>
    </source>
</evidence>
<sequence length="293" mass="32019">MSFQILNENSCLAHFGFVKVDTTTKSGDVEFKTNVAHNLSTAKMFGALDVKYRLPQYGTTITEKWNSDNVLSTELIVEDKIMKGMKLVMDSSYAPTIGLVAKEKLILNLSLLKCVYNISSKRAGRVKCEYRHQEASINAEVNADGTGGPLFNGAAVVGRNGVYLGVSAGYDPSKSKMTHHQVGIVAEKNDFGVHSYMLNNNEFGGNIYHKVNGDLELAANMSWMTGEQTTRFGVAAKYNVDKDTILRTKINNNSQLGVALTHAFKPSLKGTISAVVNLNENSHKLGLGLEFTN</sequence>
<protein>
    <submittedName>
        <fullName evidence="7">Voltage-dependent anion-selective channel</fullName>
    </submittedName>
</protein>
<dbReference type="GO" id="GO:0005741">
    <property type="term" value="C:mitochondrial outer membrane"/>
    <property type="evidence" value="ECO:0007669"/>
    <property type="project" value="UniProtKB-SubCell"/>
</dbReference>
<dbReference type="InterPro" id="IPR023614">
    <property type="entry name" value="Porin_dom_sf"/>
</dbReference>
<keyword evidence="3" id="KW-0472">Membrane</keyword>
<dbReference type="WBParaSite" id="nRc.2.0.1.t09957-RA">
    <property type="protein sequence ID" value="nRc.2.0.1.t09957-RA"/>
    <property type="gene ID" value="nRc.2.0.1.g09957"/>
</dbReference>
<dbReference type="OMA" id="DGMFVPH"/>
<dbReference type="InterPro" id="IPR001925">
    <property type="entry name" value="Porin_Euk"/>
</dbReference>